<organism evidence="2 3">
    <name type="scientific">Candidatus Sungbacteria bacterium RIFCSPHIGHO2_02_FULL_51_29</name>
    <dbReference type="NCBI Taxonomy" id="1802273"/>
    <lineage>
        <taxon>Bacteria</taxon>
        <taxon>Candidatus Sungiibacteriota</taxon>
    </lineage>
</organism>
<reference evidence="2 3" key="1">
    <citation type="journal article" date="2016" name="Nat. Commun.">
        <title>Thousands of microbial genomes shed light on interconnected biogeochemical processes in an aquifer system.</title>
        <authorList>
            <person name="Anantharaman K."/>
            <person name="Brown C.T."/>
            <person name="Hug L.A."/>
            <person name="Sharon I."/>
            <person name="Castelle C.J."/>
            <person name="Probst A.J."/>
            <person name="Thomas B.C."/>
            <person name="Singh A."/>
            <person name="Wilkins M.J."/>
            <person name="Karaoz U."/>
            <person name="Brodie E.L."/>
            <person name="Williams K.H."/>
            <person name="Hubbard S.S."/>
            <person name="Banfield J.F."/>
        </authorList>
    </citation>
    <scope>NUCLEOTIDE SEQUENCE [LARGE SCALE GENOMIC DNA]</scope>
</reference>
<feature type="region of interest" description="Disordered" evidence="1">
    <location>
        <begin position="94"/>
        <end position="132"/>
    </location>
</feature>
<sequence>MEEFGATIESAGSLPTPEERMRSRRERIRKEMTRKVGALMFSAWMAVAAGGGPLQAAAGERQRSGSSATEVVKKDRAGRESSLLQVLTNIWNKARGDEPRRGPGPTVRDLGKPSVVRKVEPRGERPTLPKMPEQPATMALEKEKTATLEMQQAEVDMKKMEEALLWTFDKTGSGALLNAYYPAKSAYERRIWTQQEKMGETGAVSYVEFVQGIKKRPEMKKAKSFPALEGLEIAGIHSAEFKSFLMAAYPKSWLGHVRSITYSDVDKPMGVHYLGKNLQNAGTCAEANPKTGTIEFFAGCKDPRLLLQVFTHEMGHIVDWRGNTVMSFEERLQFWQKVLERIEASDRFVSSYVEGVENMSPQKESQIKANEYWAEIMREYFERPPFYWKGGQDPGRLPEKDLELIKWFFARTDPDYDVLNFQNAQADYVSTRISGDTITPPRIFIQKNHKPHG</sequence>
<feature type="region of interest" description="Disordered" evidence="1">
    <location>
        <begin position="56"/>
        <end position="78"/>
    </location>
</feature>
<dbReference type="Gene3D" id="3.40.390.10">
    <property type="entry name" value="Collagenase (Catalytic Domain)"/>
    <property type="match status" value="1"/>
</dbReference>
<gene>
    <name evidence="2" type="ORF">A3C16_04565</name>
</gene>
<evidence type="ECO:0000313" key="2">
    <source>
        <dbReference type="EMBL" id="OHA01163.1"/>
    </source>
</evidence>
<comment type="caution">
    <text evidence="2">The sequence shown here is derived from an EMBL/GenBank/DDBJ whole genome shotgun (WGS) entry which is preliminary data.</text>
</comment>
<dbReference type="EMBL" id="MHQL01000069">
    <property type="protein sequence ID" value="OHA01163.1"/>
    <property type="molecule type" value="Genomic_DNA"/>
</dbReference>
<dbReference type="InterPro" id="IPR024079">
    <property type="entry name" value="MetalloPept_cat_dom_sf"/>
</dbReference>
<feature type="compositionally biased region" description="Basic and acidic residues" evidence="1">
    <location>
        <begin position="117"/>
        <end position="127"/>
    </location>
</feature>
<evidence type="ECO:0000313" key="3">
    <source>
        <dbReference type="Proteomes" id="UP000177811"/>
    </source>
</evidence>
<dbReference type="AlphaFoldDB" id="A0A1G2KP61"/>
<feature type="region of interest" description="Disordered" evidence="1">
    <location>
        <begin position="1"/>
        <end position="24"/>
    </location>
</feature>
<dbReference type="GO" id="GO:0008237">
    <property type="term" value="F:metallopeptidase activity"/>
    <property type="evidence" value="ECO:0007669"/>
    <property type="project" value="InterPro"/>
</dbReference>
<name>A0A1G2KP61_9BACT</name>
<dbReference type="Proteomes" id="UP000177811">
    <property type="component" value="Unassembled WGS sequence"/>
</dbReference>
<accession>A0A1G2KP61</accession>
<proteinExistence type="predicted"/>
<protein>
    <submittedName>
        <fullName evidence="2">Uncharacterized protein</fullName>
    </submittedName>
</protein>
<evidence type="ECO:0000256" key="1">
    <source>
        <dbReference type="SAM" id="MobiDB-lite"/>
    </source>
</evidence>